<dbReference type="VEuPathDB" id="FungiDB:G647_09676"/>
<organism evidence="2 3">
    <name type="scientific">Cladophialophora carrionii</name>
    <dbReference type="NCBI Taxonomy" id="86049"/>
    <lineage>
        <taxon>Eukaryota</taxon>
        <taxon>Fungi</taxon>
        <taxon>Dikarya</taxon>
        <taxon>Ascomycota</taxon>
        <taxon>Pezizomycotina</taxon>
        <taxon>Eurotiomycetes</taxon>
        <taxon>Chaetothyriomycetidae</taxon>
        <taxon>Chaetothyriales</taxon>
        <taxon>Herpotrichiellaceae</taxon>
        <taxon>Cladophialophora</taxon>
    </lineage>
</organism>
<accession>A0A1C1CRA5</accession>
<reference evidence="3" key="1">
    <citation type="submission" date="2015-07" db="EMBL/GenBank/DDBJ databases">
        <authorList>
            <person name="Teixeira M.M."/>
            <person name="Souza R.C."/>
            <person name="Almeida L.G."/>
            <person name="Vicente V.A."/>
            <person name="de Hoog S."/>
            <person name="Bocca A.L."/>
            <person name="de Almeida S.R."/>
            <person name="Vasconcelos A.T."/>
            <person name="Felipe M.S."/>
        </authorList>
    </citation>
    <scope>NUCLEOTIDE SEQUENCE [LARGE SCALE GENOMIC DNA]</scope>
    <source>
        <strain evidence="3">KSF</strain>
    </source>
</reference>
<keyword evidence="3" id="KW-1185">Reference proteome</keyword>
<evidence type="ECO:0000313" key="2">
    <source>
        <dbReference type="EMBL" id="OCT51040.1"/>
    </source>
</evidence>
<sequence length="375" mass="42311">MATRMSGLDMRAYYSEEDPYLSRSYSQNGKHAASGTFGAKEAGWERCGAEVLTPAQPDNETQDTKVDGWEILGQNAQKSVHLDVLGIYDHTNADDKAASPGSKSKPNDVVKCKTHPATRRLDTNKAWEIVPHEPDWDMVNRKETREARRATKPDAPLAKDWVMYEKGMDAEADTFEGRHCWAEDPAPSTRQSETAMHEPRAIQTEQGVTPSLTFETTEPVFIRSCDRLLDSQEQQPQAQARAIQTTPVEKTQRMPQKDHHSCLVLSGRPTGYASKHNPLKQRPFSAEEKVLPFLPPPSPSQAGTAQAFASTRLDYPEIVRKLRAASITSRESFEQNAVAAVRETARRTDERLARTERVPFDWYGINYRANPRRYR</sequence>
<name>A0A1C1CRA5_9EURO</name>
<dbReference type="OrthoDB" id="4157873at2759"/>
<gene>
    <name evidence="2" type="ORF">CLCR_08741</name>
</gene>
<proteinExistence type="predicted"/>
<feature type="region of interest" description="Disordered" evidence="1">
    <location>
        <begin position="93"/>
        <end position="117"/>
    </location>
</feature>
<protein>
    <submittedName>
        <fullName evidence="2">Uncharacterized protein</fullName>
    </submittedName>
</protein>
<dbReference type="VEuPathDB" id="FungiDB:CLCR_08741"/>
<comment type="caution">
    <text evidence="2">The sequence shown here is derived from an EMBL/GenBank/DDBJ whole genome shotgun (WGS) entry which is preliminary data.</text>
</comment>
<evidence type="ECO:0000256" key="1">
    <source>
        <dbReference type="SAM" id="MobiDB-lite"/>
    </source>
</evidence>
<dbReference type="Proteomes" id="UP000094526">
    <property type="component" value="Unassembled WGS sequence"/>
</dbReference>
<dbReference type="EMBL" id="LGRB01000009">
    <property type="protein sequence ID" value="OCT51040.1"/>
    <property type="molecule type" value="Genomic_DNA"/>
</dbReference>
<feature type="compositionally biased region" description="Polar residues" evidence="1">
    <location>
        <begin position="237"/>
        <end position="249"/>
    </location>
</feature>
<evidence type="ECO:0000313" key="3">
    <source>
        <dbReference type="Proteomes" id="UP000094526"/>
    </source>
</evidence>
<feature type="compositionally biased region" description="Basic and acidic residues" evidence="1">
    <location>
        <begin position="250"/>
        <end position="259"/>
    </location>
</feature>
<feature type="region of interest" description="Disordered" evidence="1">
    <location>
        <begin position="237"/>
        <end position="259"/>
    </location>
</feature>
<dbReference type="AlphaFoldDB" id="A0A1C1CRA5"/>